<dbReference type="InterPro" id="IPR016181">
    <property type="entry name" value="Acyl_CoA_acyltransferase"/>
</dbReference>
<dbReference type="STRING" id="45235.A0A2K3QPT8"/>
<dbReference type="InterPro" id="IPR033911">
    <property type="entry name" value="MetRS_core"/>
</dbReference>
<dbReference type="FunFam" id="2.170.220.10:FF:000001">
    <property type="entry name" value="methionine--tRNA ligase, mitochondrial"/>
    <property type="match status" value="1"/>
</dbReference>
<comment type="catalytic activity">
    <reaction evidence="8">
        <text>tRNA(Met) + L-methionine + ATP = L-methionyl-tRNA(Met) + AMP + diphosphate</text>
        <dbReference type="Rhea" id="RHEA:13481"/>
        <dbReference type="Rhea" id="RHEA-COMP:9667"/>
        <dbReference type="Rhea" id="RHEA-COMP:9698"/>
        <dbReference type="ChEBI" id="CHEBI:30616"/>
        <dbReference type="ChEBI" id="CHEBI:33019"/>
        <dbReference type="ChEBI" id="CHEBI:57844"/>
        <dbReference type="ChEBI" id="CHEBI:78442"/>
        <dbReference type="ChEBI" id="CHEBI:78530"/>
        <dbReference type="ChEBI" id="CHEBI:456215"/>
        <dbReference type="EC" id="6.1.1.10"/>
    </reaction>
</comment>
<evidence type="ECO:0000256" key="11">
    <source>
        <dbReference type="SAM" id="MobiDB-lite"/>
    </source>
</evidence>
<dbReference type="Gene3D" id="3.40.50.620">
    <property type="entry name" value="HUPs"/>
    <property type="match status" value="1"/>
</dbReference>
<evidence type="ECO:0000256" key="3">
    <source>
        <dbReference type="ARBA" id="ARBA00022598"/>
    </source>
</evidence>
<dbReference type="PRINTS" id="PR01041">
    <property type="entry name" value="TRNASYNTHMET"/>
</dbReference>
<feature type="region of interest" description="Disordered" evidence="11">
    <location>
        <begin position="579"/>
        <end position="608"/>
    </location>
</feature>
<evidence type="ECO:0000256" key="4">
    <source>
        <dbReference type="ARBA" id="ARBA00022741"/>
    </source>
</evidence>
<dbReference type="NCBIfam" id="TIGR00398">
    <property type="entry name" value="metG"/>
    <property type="match status" value="1"/>
</dbReference>
<keyword evidence="4 10" id="KW-0547">Nucleotide-binding</keyword>
<reference evidence="13 14" key="1">
    <citation type="submission" date="2017-08" db="EMBL/GenBank/DDBJ databases">
        <title>Harnessing the power of phylogenomics to disentangle the directionality and signatures of interkingdom host jumping in the parasitic fungal genus Tolypocladium.</title>
        <authorList>
            <person name="Quandt C.A."/>
            <person name="Patterson W."/>
            <person name="Spatafora J.W."/>
        </authorList>
    </citation>
    <scope>NUCLEOTIDE SEQUENCE [LARGE SCALE GENOMIC DNA]</scope>
    <source>
        <strain evidence="13 14">CBS 113982</strain>
    </source>
</reference>
<feature type="compositionally biased region" description="Basic and acidic residues" evidence="11">
    <location>
        <begin position="585"/>
        <end position="596"/>
    </location>
</feature>
<feature type="domain" description="N-acetyltransferase" evidence="12">
    <location>
        <begin position="668"/>
        <end position="848"/>
    </location>
</feature>
<dbReference type="Pfam" id="PF13302">
    <property type="entry name" value="Acetyltransf_3"/>
    <property type="match status" value="1"/>
</dbReference>
<evidence type="ECO:0000256" key="10">
    <source>
        <dbReference type="RuleBase" id="RU363039"/>
    </source>
</evidence>
<gene>
    <name evidence="13" type="ORF">TCAP_00532</name>
</gene>
<dbReference type="SUPFAM" id="SSF55729">
    <property type="entry name" value="Acyl-CoA N-acyltransferases (Nat)"/>
    <property type="match status" value="1"/>
</dbReference>
<sequence length="883" mass="100850">MKPFGMQALRDLRSSNSRFASPSWWFCPTCQPHHVRRCRWNSSANSPKSTKKPYYITTPIFYVNAAPHIGHLYTMVLTDVLKRWQQINGNEAFLCTGTDEHGMKIQRAAAKEGMHPKEFCDGNSNKFRELAASADIAHDFFIRTTDQEHKEAVKHFWLQLKHSLPEKLGLYKGSHEGWYAVSDECFYPEDMVQPSIVPQTGKKIMVSVETDNEVEWIKEETWFFPLTKYKDALLKFYDENPGWITPAHRMNEVRNWVENHLEDLSITRPVSRLSWGIPDPEDSKQTIYVWVDALINYITKAGYGTKWYSANDDMGLWPADMQVIGKDILRFHAIYWPALLMAMDLPLPKRILCHNHWTMSNRKMSKSLGNVVNPFFAVQRWDVDPLRYFLMRNGSFSKDMGYSNQLIGSVYAKDLQANIGNLFYRIARPKVTAKWSTKEAVATYRDGGFLDFMNAKETESSQQCYFSLESHLDKATSAFCVEMENCNTGGAIREIFNLLRETNRYVSDAEPWNLVKRPDPESRALLNWVIFNSAEALRIAGILLQPIMPTKASELLDELGVKPERRTVQYALKGKDADYGTEAQARGDKGRTKKWDTIFPPTPNANDSDTEVVEQLRTMLQSKTKNKMNQMAELLAMEARMAVATSKVLLVPYEAHHVLKYHGWMQDPSIQEATASAPMSLEEEYENQQSWRTARDKLTFIVCEPLGQSPDGGDVQLVRARSADADDRMRGDINLFLYPDEEDEDASQNGLMGEVDVMIADTEHRGQGFGCASARALLTYLQRHRGEILKEHTAGDGSLNQGGVRLTGLMAKIKQDNAGSRALFQKLGFRQRGEVNYFGEVTMVMAWGEVERRVQEWALGEVEGYREVLYGLADELKESRLRA</sequence>
<dbReference type="Pfam" id="PF09334">
    <property type="entry name" value="tRNA-synt_1g"/>
    <property type="match status" value="1"/>
</dbReference>
<dbReference type="InterPro" id="IPR014729">
    <property type="entry name" value="Rossmann-like_a/b/a_fold"/>
</dbReference>
<dbReference type="GO" id="GO:0006431">
    <property type="term" value="P:methionyl-tRNA aminoacylation"/>
    <property type="evidence" value="ECO:0007669"/>
    <property type="project" value="InterPro"/>
</dbReference>
<dbReference type="AlphaFoldDB" id="A0A2K3QPT8"/>
<dbReference type="Gene3D" id="3.40.630.30">
    <property type="match status" value="1"/>
</dbReference>
<dbReference type="CDD" id="cd00814">
    <property type="entry name" value="MetRS_core"/>
    <property type="match status" value="1"/>
</dbReference>
<dbReference type="InterPro" id="IPR000182">
    <property type="entry name" value="GNAT_dom"/>
</dbReference>
<evidence type="ECO:0000256" key="5">
    <source>
        <dbReference type="ARBA" id="ARBA00022840"/>
    </source>
</evidence>
<dbReference type="Gene3D" id="1.10.730.10">
    <property type="entry name" value="Isoleucyl-tRNA Synthetase, Domain 1"/>
    <property type="match status" value="1"/>
</dbReference>
<proteinExistence type="inferred from homology"/>
<evidence type="ECO:0000256" key="1">
    <source>
        <dbReference type="ARBA" id="ARBA00005594"/>
    </source>
</evidence>
<dbReference type="SUPFAM" id="SSF47323">
    <property type="entry name" value="Anticodon-binding domain of a subclass of class I aminoacyl-tRNA synthetases"/>
    <property type="match status" value="1"/>
</dbReference>
<accession>A0A2K3QPT8</accession>
<evidence type="ECO:0000256" key="8">
    <source>
        <dbReference type="ARBA" id="ARBA00047364"/>
    </source>
</evidence>
<protein>
    <recommendedName>
        <fullName evidence="9">Probable methionine--tRNA ligase, mitochondrial</fullName>
        <ecNumber evidence="2">6.1.1.10</ecNumber>
    </recommendedName>
</protein>
<dbReference type="GO" id="GO:0005524">
    <property type="term" value="F:ATP binding"/>
    <property type="evidence" value="ECO:0007669"/>
    <property type="project" value="UniProtKB-KW"/>
</dbReference>
<dbReference type="GO" id="GO:0004825">
    <property type="term" value="F:methionine-tRNA ligase activity"/>
    <property type="evidence" value="ECO:0007669"/>
    <property type="project" value="UniProtKB-EC"/>
</dbReference>
<dbReference type="Proteomes" id="UP000236621">
    <property type="component" value="Unassembled WGS sequence"/>
</dbReference>
<dbReference type="OrthoDB" id="24670at2759"/>
<evidence type="ECO:0000256" key="9">
    <source>
        <dbReference type="ARBA" id="ARBA00068817"/>
    </source>
</evidence>
<dbReference type="InterPro" id="IPR009080">
    <property type="entry name" value="tRNAsynth_Ia_anticodon-bd"/>
</dbReference>
<keyword evidence="7 10" id="KW-0030">Aminoacyl-tRNA synthetase</keyword>
<dbReference type="PANTHER" id="PTHR43326">
    <property type="entry name" value="METHIONYL-TRNA SYNTHETASE"/>
    <property type="match status" value="1"/>
</dbReference>
<evidence type="ECO:0000256" key="7">
    <source>
        <dbReference type="ARBA" id="ARBA00023146"/>
    </source>
</evidence>
<comment type="similarity">
    <text evidence="1 10">Belongs to the class-I aminoacyl-tRNA synthetase family.</text>
</comment>
<dbReference type="EMBL" id="NRSZ01000095">
    <property type="protein sequence ID" value="PNY29554.1"/>
    <property type="molecule type" value="Genomic_DNA"/>
</dbReference>
<evidence type="ECO:0000259" key="12">
    <source>
        <dbReference type="PROSITE" id="PS51186"/>
    </source>
</evidence>
<evidence type="ECO:0000313" key="14">
    <source>
        <dbReference type="Proteomes" id="UP000236621"/>
    </source>
</evidence>
<keyword evidence="3 10" id="KW-0436">Ligase</keyword>
<evidence type="ECO:0000313" key="13">
    <source>
        <dbReference type="EMBL" id="PNY29554.1"/>
    </source>
</evidence>
<dbReference type="InterPro" id="IPR014758">
    <property type="entry name" value="Met-tRNA_synth"/>
</dbReference>
<dbReference type="InterPro" id="IPR015413">
    <property type="entry name" value="Methionyl/Leucyl_tRNA_Synth"/>
</dbReference>
<dbReference type="EC" id="6.1.1.10" evidence="2"/>
<keyword evidence="6 10" id="KW-0648">Protein biosynthesis</keyword>
<name>A0A2K3QPT8_9HYPO</name>
<keyword evidence="5 10" id="KW-0067">ATP-binding</keyword>
<dbReference type="PANTHER" id="PTHR43326:SF1">
    <property type="entry name" value="METHIONINE--TRNA LIGASE, MITOCHONDRIAL"/>
    <property type="match status" value="1"/>
</dbReference>
<evidence type="ECO:0000256" key="2">
    <source>
        <dbReference type="ARBA" id="ARBA00012838"/>
    </source>
</evidence>
<dbReference type="GO" id="GO:0005739">
    <property type="term" value="C:mitochondrion"/>
    <property type="evidence" value="ECO:0007669"/>
    <property type="project" value="UniProtKB-ARBA"/>
</dbReference>
<dbReference type="PROSITE" id="PS51186">
    <property type="entry name" value="GNAT"/>
    <property type="match status" value="1"/>
</dbReference>
<dbReference type="SUPFAM" id="SSF52374">
    <property type="entry name" value="Nucleotidylyl transferase"/>
    <property type="match status" value="1"/>
</dbReference>
<keyword evidence="14" id="KW-1185">Reference proteome</keyword>
<comment type="caution">
    <text evidence="13">The sequence shown here is derived from an EMBL/GenBank/DDBJ whole genome shotgun (WGS) entry which is preliminary data.</text>
</comment>
<dbReference type="GO" id="GO:0016747">
    <property type="term" value="F:acyltransferase activity, transferring groups other than amino-acyl groups"/>
    <property type="evidence" value="ECO:0007669"/>
    <property type="project" value="InterPro"/>
</dbReference>
<dbReference type="Gene3D" id="2.170.220.10">
    <property type="match status" value="1"/>
</dbReference>
<organism evidence="13 14">
    <name type="scientific">Tolypocladium capitatum</name>
    <dbReference type="NCBI Taxonomy" id="45235"/>
    <lineage>
        <taxon>Eukaryota</taxon>
        <taxon>Fungi</taxon>
        <taxon>Dikarya</taxon>
        <taxon>Ascomycota</taxon>
        <taxon>Pezizomycotina</taxon>
        <taxon>Sordariomycetes</taxon>
        <taxon>Hypocreomycetidae</taxon>
        <taxon>Hypocreales</taxon>
        <taxon>Ophiocordycipitaceae</taxon>
        <taxon>Tolypocladium</taxon>
    </lineage>
</organism>
<dbReference type="InterPro" id="IPR023457">
    <property type="entry name" value="Met-tRNA_synth_2"/>
</dbReference>
<evidence type="ECO:0000256" key="6">
    <source>
        <dbReference type="ARBA" id="ARBA00022917"/>
    </source>
</evidence>